<reference evidence="1" key="1">
    <citation type="thesis" date="2020" institute="ProQuest LLC" country="789 East Eisenhower Parkway, Ann Arbor, MI, USA">
        <title>Comparative Genomics and Chromosome Evolution.</title>
        <authorList>
            <person name="Mudd A.B."/>
        </authorList>
    </citation>
    <scope>NUCLEOTIDE SEQUENCE</scope>
    <source>
        <strain evidence="1">HN-11 Male</strain>
        <tissue evidence="1">Kidney and liver</tissue>
    </source>
</reference>
<comment type="caution">
    <text evidence="1">The sequence shown here is derived from an EMBL/GenBank/DDBJ whole genome shotgun (WGS) entry which is preliminary data.</text>
</comment>
<organism evidence="1 2">
    <name type="scientific">Eleutherodactylus coqui</name>
    <name type="common">Puerto Rican coqui</name>
    <dbReference type="NCBI Taxonomy" id="57060"/>
    <lineage>
        <taxon>Eukaryota</taxon>
        <taxon>Metazoa</taxon>
        <taxon>Chordata</taxon>
        <taxon>Craniata</taxon>
        <taxon>Vertebrata</taxon>
        <taxon>Euteleostomi</taxon>
        <taxon>Amphibia</taxon>
        <taxon>Batrachia</taxon>
        <taxon>Anura</taxon>
        <taxon>Neobatrachia</taxon>
        <taxon>Hyloidea</taxon>
        <taxon>Eleutherodactylidae</taxon>
        <taxon>Eleutherodactylinae</taxon>
        <taxon>Eleutherodactylus</taxon>
        <taxon>Eleutherodactylus</taxon>
    </lineage>
</organism>
<name>A0A8J6KB00_ELECQ</name>
<accession>A0A8J6KB00</accession>
<dbReference type="Proteomes" id="UP000770717">
    <property type="component" value="Unassembled WGS sequence"/>
</dbReference>
<gene>
    <name evidence="1" type="ORF">GDO78_008645</name>
</gene>
<dbReference type="EMBL" id="WNTK01000004">
    <property type="protein sequence ID" value="KAG9485661.1"/>
    <property type="molecule type" value="Genomic_DNA"/>
</dbReference>
<evidence type="ECO:0000313" key="2">
    <source>
        <dbReference type="Proteomes" id="UP000770717"/>
    </source>
</evidence>
<sequence length="99" mass="10883">MCFCDSGQQPLHWNVMLEGHTPMRSACQYEKEAGCDDTERAAAIFAEREPSVCAALRVCGDLIGLSCAANLCVIQSRGRQSIKRQNVQWSHAERTVPSG</sequence>
<dbReference type="AlphaFoldDB" id="A0A8J6KB00"/>
<keyword evidence="2" id="KW-1185">Reference proteome</keyword>
<evidence type="ECO:0000313" key="1">
    <source>
        <dbReference type="EMBL" id="KAG9485661.1"/>
    </source>
</evidence>
<proteinExistence type="predicted"/>
<protein>
    <submittedName>
        <fullName evidence="1">Uncharacterized protein</fullName>
    </submittedName>
</protein>